<dbReference type="STRING" id="763407.A0A167NZR1"/>
<reference evidence="4" key="1">
    <citation type="submission" date="2015-06" db="EMBL/GenBank/DDBJ databases">
        <title>Expansion of signal transduction pathways in fungi by whole-genome duplication.</title>
        <authorList>
            <consortium name="DOE Joint Genome Institute"/>
            <person name="Corrochano L.M."/>
            <person name="Kuo A."/>
            <person name="Marcet-Houben M."/>
            <person name="Polaino S."/>
            <person name="Salamov A."/>
            <person name="Villalobos J.M."/>
            <person name="Alvarez M.I."/>
            <person name="Avalos J."/>
            <person name="Benito E.P."/>
            <person name="Benoit I."/>
            <person name="Burger G."/>
            <person name="Camino L.P."/>
            <person name="Canovas D."/>
            <person name="Cerda-Olmedo E."/>
            <person name="Cheng J.-F."/>
            <person name="Dominguez A."/>
            <person name="Elias M."/>
            <person name="Eslava A.P."/>
            <person name="Glaser F."/>
            <person name="Grimwood J."/>
            <person name="Gutierrez G."/>
            <person name="Heitman J."/>
            <person name="Henrissat B."/>
            <person name="Iturriaga E.A."/>
            <person name="Lang B.F."/>
            <person name="Lavin J.L."/>
            <person name="Lee S."/>
            <person name="Li W."/>
            <person name="Lindquist E."/>
            <person name="Lopez-Garcia S."/>
            <person name="Luque E.M."/>
            <person name="Marcos A.T."/>
            <person name="Martin J."/>
            <person name="McCluskey K."/>
            <person name="Medina H.R."/>
            <person name="Miralles-Duran A."/>
            <person name="Miyazaki A."/>
            <person name="Munoz-Torres E."/>
            <person name="Oguiza J.A."/>
            <person name="Ohm R."/>
            <person name="Olmedo M."/>
            <person name="Orejas M."/>
            <person name="Ortiz-Castellanos L."/>
            <person name="Pisabarro A.G."/>
            <person name="Rodriguez-Romero J."/>
            <person name="Ruiz-Herrera J."/>
            <person name="Ruiz-Vazquez R."/>
            <person name="Sanz C."/>
            <person name="Schackwitz W."/>
            <person name="Schmutz J."/>
            <person name="Shahriari M."/>
            <person name="Shelest E."/>
            <person name="Silva-Franco F."/>
            <person name="Soanes D."/>
            <person name="Syed K."/>
            <person name="Tagua V.G."/>
            <person name="Talbot N.J."/>
            <person name="Thon M."/>
            <person name="De vries R.P."/>
            <person name="Wiebenga A."/>
            <person name="Yadav J.S."/>
            <person name="Braun E.L."/>
            <person name="Baker S."/>
            <person name="Garre V."/>
            <person name="Horwitz B."/>
            <person name="Torres-Martinez S."/>
            <person name="Idnurm A."/>
            <person name="Herrera-Estrella A."/>
            <person name="Gabaldon T."/>
            <person name="Grigoriev I.V."/>
        </authorList>
    </citation>
    <scope>NUCLEOTIDE SEQUENCE [LARGE SCALE GENOMIC DNA]</scope>
    <source>
        <strain evidence="4">NRRL 1555(-)</strain>
    </source>
</reference>
<evidence type="ECO:0000313" key="3">
    <source>
        <dbReference type="EMBL" id="OAD76958.1"/>
    </source>
</evidence>
<proteinExistence type="inferred from homology"/>
<dbReference type="RefSeq" id="XP_018294998.1">
    <property type="nucleotide sequence ID" value="XM_018441026.1"/>
</dbReference>
<dbReference type="EMBL" id="KV440975">
    <property type="protein sequence ID" value="OAD76958.1"/>
    <property type="molecule type" value="Genomic_DNA"/>
</dbReference>
<dbReference type="Pfam" id="PF09811">
    <property type="entry name" value="Yae1_N"/>
    <property type="match status" value="1"/>
</dbReference>
<dbReference type="InterPro" id="IPR052436">
    <property type="entry name" value="LTO1_adapter"/>
</dbReference>
<organism evidence="3 4">
    <name type="scientific">Phycomyces blakesleeanus (strain ATCC 8743b / DSM 1359 / FGSC 10004 / NBRC 33097 / NRRL 1555)</name>
    <dbReference type="NCBI Taxonomy" id="763407"/>
    <lineage>
        <taxon>Eukaryota</taxon>
        <taxon>Fungi</taxon>
        <taxon>Fungi incertae sedis</taxon>
        <taxon>Mucoromycota</taxon>
        <taxon>Mucoromycotina</taxon>
        <taxon>Mucoromycetes</taxon>
        <taxon>Mucorales</taxon>
        <taxon>Phycomycetaceae</taxon>
        <taxon>Phycomyces</taxon>
    </lineage>
</organism>
<dbReference type="AlphaFoldDB" id="A0A167NZR1"/>
<dbReference type="Proteomes" id="UP000077315">
    <property type="component" value="Unassembled WGS sequence"/>
</dbReference>
<feature type="domain" description="Essential protein Yae1 N-terminal" evidence="2">
    <location>
        <begin position="27"/>
        <end position="63"/>
    </location>
</feature>
<accession>A0A167NZR1</accession>
<sequence>MSTEPVIPHSQDLESLVYLETMFQECGYDDGFRDGERSGELEGRIFGCEKAFELGREIGFYEGAIKTWKHLAESHPDLISSKALRHMERLQEQIDTFPNDNDPDTDLLAVRDKMKNKMRVITSLLGVQQKFLQAPVPQMNY</sequence>
<gene>
    <name evidence="3" type="ORF">PHYBLDRAFT_62857</name>
</gene>
<name>A0A167NZR1_PHYB8</name>
<dbReference type="PANTHER" id="PTHR28532:SF1">
    <property type="entry name" value="ORAL CANCER OVEREXPRESSED 1"/>
    <property type="match status" value="1"/>
</dbReference>
<dbReference type="GeneID" id="29001932"/>
<comment type="similarity">
    <text evidence="1">Belongs to the LTO1 family.</text>
</comment>
<evidence type="ECO:0000259" key="2">
    <source>
        <dbReference type="Pfam" id="PF09811"/>
    </source>
</evidence>
<evidence type="ECO:0000256" key="1">
    <source>
        <dbReference type="ARBA" id="ARBA00038090"/>
    </source>
</evidence>
<dbReference type="VEuPathDB" id="FungiDB:PHYBLDRAFT_62857"/>
<dbReference type="InterPro" id="IPR019191">
    <property type="entry name" value="Essential_protein_Yae1_N"/>
</dbReference>
<protein>
    <recommendedName>
        <fullName evidence="2">Essential protein Yae1 N-terminal domain-containing protein</fullName>
    </recommendedName>
</protein>
<dbReference type="OrthoDB" id="48036at2759"/>
<dbReference type="InParanoid" id="A0A167NZR1"/>
<keyword evidence="4" id="KW-1185">Reference proteome</keyword>
<dbReference type="PANTHER" id="PTHR28532">
    <property type="entry name" value="GEO13458P1"/>
    <property type="match status" value="1"/>
</dbReference>
<evidence type="ECO:0000313" key="4">
    <source>
        <dbReference type="Proteomes" id="UP000077315"/>
    </source>
</evidence>